<reference evidence="2 3" key="1">
    <citation type="journal article" date="2009" name="Nature">
        <title>Evolution of pathogenicity and sexual reproduction in eight Candida genomes.</title>
        <authorList>
            <person name="Butler G."/>
            <person name="Rasmussen M.D."/>
            <person name="Lin M.F."/>
            <person name="Santos M.A."/>
            <person name="Sakthikumar S."/>
            <person name="Munro C.A."/>
            <person name="Rheinbay E."/>
            <person name="Grabherr M."/>
            <person name="Forche A."/>
            <person name="Reedy J.L."/>
            <person name="Agrafioti I."/>
            <person name="Arnaud M.B."/>
            <person name="Bates S."/>
            <person name="Brown A.J."/>
            <person name="Brunke S."/>
            <person name="Costanzo M.C."/>
            <person name="Fitzpatrick D.A."/>
            <person name="de Groot P.W."/>
            <person name="Harris D."/>
            <person name="Hoyer L.L."/>
            <person name="Hube B."/>
            <person name="Klis F.M."/>
            <person name="Kodira C."/>
            <person name="Lennard N."/>
            <person name="Logue M.E."/>
            <person name="Martin R."/>
            <person name="Neiman A.M."/>
            <person name="Nikolaou E."/>
            <person name="Quail M.A."/>
            <person name="Quinn J."/>
            <person name="Santos M.C."/>
            <person name="Schmitzberger F.F."/>
            <person name="Sherlock G."/>
            <person name="Shah P."/>
            <person name="Silverstein K.A."/>
            <person name="Skrzypek M.S."/>
            <person name="Soll D."/>
            <person name="Staggs R."/>
            <person name="Stansfield I."/>
            <person name="Stumpf M.P."/>
            <person name="Sudbery P.E."/>
            <person name="Srikantha T."/>
            <person name="Zeng Q."/>
            <person name="Berman J."/>
            <person name="Berriman M."/>
            <person name="Heitman J."/>
            <person name="Gow N.A."/>
            <person name="Lorenz M.C."/>
            <person name="Birren B.W."/>
            <person name="Kellis M."/>
            <person name="Cuomo C.A."/>
        </authorList>
    </citation>
    <scope>NUCLEOTIDE SEQUENCE [LARGE SCALE GENOMIC DNA]</scope>
    <source>
        <strain evidence="3">ATCC MYA-3404 / T1</strain>
    </source>
</reference>
<dbReference type="VEuPathDB" id="FungiDB:CTRG_02325"/>
<dbReference type="AlphaFoldDB" id="C5MA13"/>
<dbReference type="RefSeq" id="XP_002548028.1">
    <property type="nucleotide sequence ID" value="XM_002547982.1"/>
</dbReference>
<keyword evidence="3" id="KW-1185">Reference proteome</keyword>
<name>C5MA13_CANTT</name>
<sequence length="124" mass="14255">MFTRRCSIGIECPDIGQANTPLTAFLIYNHGHHGFAYSWSLPLPNHISSNRRVSIYDLHNFEDDCSLLQPNVTEGEESNENENNDDDDVESTVVQVMPESNQKDVRKHKRRLTSALRFEQPRVL</sequence>
<dbReference type="HOGENOM" id="CLU_2049398_0_0_1"/>
<evidence type="ECO:0000313" key="2">
    <source>
        <dbReference type="EMBL" id="EER33507.1"/>
    </source>
</evidence>
<dbReference type="OrthoDB" id="4012581at2759"/>
<proteinExistence type="predicted"/>
<feature type="compositionally biased region" description="Acidic residues" evidence="1">
    <location>
        <begin position="74"/>
        <end position="90"/>
    </location>
</feature>
<organism evidence="2 3">
    <name type="scientific">Candida tropicalis (strain ATCC MYA-3404 / T1)</name>
    <name type="common">Yeast</name>
    <dbReference type="NCBI Taxonomy" id="294747"/>
    <lineage>
        <taxon>Eukaryota</taxon>
        <taxon>Fungi</taxon>
        <taxon>Dikarya</taxon>
        <taxon>Ascomycota</taxon>
        <taxon>Saccharomycotina</taxon>
        <taxon>Pichiomycetes</taxon>
        <taxon>Debaryomycetaceae</taxon>
        <taxon>Candida/Lodderomyces clade</taxon>
        <taxon>Candida</taxon>
    </lineage>
</organism>
<protein>
    <submittedName>
        <fullName evidence="2">Uncharacterized protein</fullName>
    </submittedName>
</protein>
<accession>C5MA13</accession>
<dbReference type="KEGG" id="ctp:CTRG_02325"/>
<gene>
    <name evidence="2" type="ORF">CTRG_02325</name>
</gene>
<evidence type="ECO:0000313" key="3">
    <source>
        <dbReference type="Proteomes" id="UP000002037"/>
    </source>
</evidence>
<dbReference type="Proteomes" id="UP000002037">
    <property type="component" value="Unassembled WGS sequence"/>
</dbReference>
<dbReference type="EMBL" id="GG692397">
    <property type="protein sequence ID" value="EER33507.1"/>
    <property type="molecule type" value="Genomic_DNA"/>
</dbReference>
<feature type="region of interest" description="Disordered" evidence="1">
    <location>
        <begin position="70"/>
        <end position="109"/>
    </location>
</feature>
<evidence type="ECO:0000256" key="1">
    <source>
        <dbReference type="SAM" id="MobiDB-lite"/>
    </source>
</evidence>
<dbReference type="GeneID" id="8301766"/>